<sequence>MLDLALLGTGGSMPIPERFLSSLLIKYKGSKILVDCGEGTQVSLRLLKWGFKSIDMILITHWHGDHILGLPGLLTTIGNSGRRAPMMIIGPQGIKKIIEGLLASLSYLPYSIHLVEVSEISIVVSFNKHGLEIKEADESSQSYGDLIISTLELDHSSPCIGYSFYVPRRPKFNPEKAISNGVPKNLWKRLQQGETVIYEGMTIKPSMVLDDNREGIKLSFITDTRPIDTIPDFIEGSQLFICEGTYGDEQDRERAIKNKHMLFSEAARLAYEGKVKELLLTHFSPVMEEPEKHIENARRVFPQTTIGYDRLTIQLNYP</sequence>
<evidence type="ECO:0000256" key="1">
    <source>
        <dbReference type="ARBA" id="ARBA00011738"/>
    </source>
</evidence>
<gene>
    <name evidence="8" type="primary">rnz</name>
    <name evidence="10" type="ORF">SAMN05660923_00322</name>
</gene>
<keyword evidence="2 8" id="KW-0819">tRNA processing</keyword>
<feature type="binding site" evidence="8">
    <location>
        <position position="63"/>
    </location>
    <ligand>
        <name>Zn(2+)</name>
        <dbReference type="ChEBI" id="CHEBI:29105"/>
        <label>1</label>
        <note>catalytic</note>
    </ligand>
</feature>
<feature type="binding site" evidence="8">
    <location>
        <position position="65"/>
    </location>
    <ligand>
        <name>Zn(2+)</name>
        <dbReference type="ChEBI" id="CHEBI:29105"/>
        <label>2</label>
        <note>catalytic</note>
    </ligand>
</feature>
<dbReference type="Proteomes" id="UP000198828">
    <property type="component" value="Unassembled WGS sequence"/>
</dbReference>
<evidence type="ECO:0000256" key="7">
    <source>
        <dbReference type="ARBA" id="ARBA00022833"/>
    </source>
</evidence>
<dbReference type="SUPFAM" id="SSF56281">
    <property type="entry name" value="Metallo-hydrolase/oxidoreductase"/>
    <property type="match status" value="1"/>
</dbReference>
<comment type="catalytic activity">
    <reaction evidence="8">
        <text>Endonucleolytic cleavage of RNA, removing extra 3' nucleotides from tRNA precursor, generating 3' termini of tRNAs. A 3'-hydroxy group is left at the tRNA terminus and a 5'-phosphoryl group is left at the trailer molecule.</text>
        <dbReference type="EC" id="3.1.26.11"/>
    </reaction>
</comment>
<dbReference type="GO" id="GO:0042781">
    <property type="term" value="F:3'-tRNA processing endoribonuclease activity"/>
    <property type="evidence" value="ECO:0007669"/>
    <property type="project" value="UniProtKB-UniRule"/>
</dbReference>
<dbReference type="HAMAP" id="MF_01818">
    <property type="entry name" value="RNase_Z_BN"/>
    <property type="match status" value="1"/>
</dbReference>
<dbReference type="PANTHER" id="PTHR46018">
    <property type="entry name" value="ZINC PHOSPHODIESTERASE ELAC PROTEIN 1"/>
    <property type="match status" value="1"/>
</dbReference>
<dbReference type="RefSeq" id="WP_093750167.1">
    <property type="nucleotide sequence ID" value="NZ_BSYN01000001.1"/>
</dbReference>
<evidence type="ECO:0000313" key="11">
    <source>
        <dbReference type="Proteomes" id="UP000198828"/>
    </source>
</evidence>
<feature type="binding site" evidence="8">
    <location>
        <position position="61"/>
    </location>
    <ligand>
        <name>Zn(2+)</name>
        <dbReference type="ChEBI" id="CHEBI:29105"/>
        <label>1</label>
        <note>catalytic</note>
    </ligand>
</feature>
<feature type="active site" description="Proton acceptor" evidence="8">
    <location>
        <position position="65"/>
    </location>
</feature>
<proteinExistence type="inferred from homology"/>
<feature type="binding site" evidence="8">
    <location>
        <position position="66"/>
    </location>
    <ligand>
        <name>Zn(2+)</name>
        <dbReference type="ChEBI" id="CHEBI:29105"/>
        <label>2</label>
        <note>catalytic</note>
    </ligand>
</feature>
<keyword evidence="11" id="KW-1185">Reference proteome</keyword>
<evidence type="ECO:0000256" key="6">
    <source>
        <dbReference type="ARBA" id="ARBA00022801"/>
    </source>
</evidence>
<name>A0A1H2R9N9_9FIRM</name>
<evidence type="ECO:0000256" key="3">
    <source>
        <dbReference type="ARBA" id="ARBA00022722"/>
    </source>
</evidence>
<feature type="binding site" evidence="8">
    <location>
        <position position="155"/>
    </location>
    <ligand>
        <name>Zn(2+)</name>
        <dbReference type="ChEBI" id="CHEBI:29105"/>
        <label>1</label>
        <note>catalytic</note>
    </ligand>
</feature>
<feature type="binding site" evidence="8">
    <location>
        <position position="223"/>
    </location>
    <ligand>
        <name>Zn(2+)</name>
        <dbReference type="ChEBI" id="CHEBI:29105"/>
        <label>2</label>
        <note>catalytic</note>
    </ligand>
</feature>
<comment type="similarity">
    <text evidence="8">Belongs to the RNase Z family.</text>
</comment>
<comment type="subunit">
    <text evidence="1 8">Homodimer.</text>
</comment>
<dbReference type="InterPro" id="IPR036866">
    <property type="entry name" value="RibonucZ/Hydroxyglut_hydro"/>
</dbReference>
<keyword evidence="4 8" id="KW-0479">Metal-binding</keyword>
<dbReference type="Gene3D" id="3.60.15.10">
    <property type="entry name" value="Ribonuclease Z/Hydroxyacylglutathione hydrolase-like"/>
    <property type="match status" value="1"/>
</dbReference>
<dbReference type="SMART" id="SM00849">
    <property type="entry name" value="Lactamase_B"/>
    <property type="match status" value="1"/>
</dbReference>
<dbReference type="EMBL" id="FNNG01000001">
    <property type="protein sequence ID" value="SDW16117.1"/>
    <property type="molecule type" value="Genomic_DNA"/>
</dbReference>
<reference evidence="10 11" key="1">
    <citation type="submission" date="2016-10" db="EMBL/GenBank/DDBJ databases">
        <authorList>
            <person name="de Groot N.N."/>
        </authorList>
    </citation>
    <scope>NUCLEOTIDE SEQUENCE [LARGE SCALE GENOMIC DNA]</scope>
    <source>
        <strain evidence="10 11">DSM 23310</strain>
    </source>
</reference>
<evidence type="ECO:0000256" key="5">
    <source>
        <dbReference type="ARBA" id="ARBA00022759"/>
    </source>
</evidence>
<feature type="binding site" evidence="8">
    <location>
        <position position="282"/>
    </location>
    <ligand>
        <name>Zn(2+)</name>
        <dbReference type="ChEBI" id="CHEBI:29105"/>
        <label>2</label>
        <note>catalytic</note>
    </ligand>
</feature>
<dbReference type="CDD" id="cd07717">
    <property type="entry name" value="RNaseZ_ZiPD-like_MBL-fold"/>
    <property type="match status" value="1"/>
</dbReference>
<dbReference type="PANTHER" id="PTHR46018:SF2">
    <property type="entry name" value="ZINC PHOSPHODIESTERASE ELAC PROTEIN 1"/>
    <property type="match status" value="1"/>
</dbReference>
<evidence type="ECO:0000256" key="2">
    <source>
        <dbReference type="ARBA" id="ARBA00022694"/>
    </source>
</evidence>
<comment type="cofactor">
    <cofactor evidence="8">
        <name>Zn(2+)</name>
        <dbReference type="ChEBI" id="CHEBI:29105"/>
    </cofactor>
    <text evidence="8">Binds 2 Zn(2+) ions.</text>
</comment>
<organism evidence="10 11">
    <name type="scientific">Tepidimicrobium xylanilyticum</name>
    <dbReference type="NCBI Taxonomy" id="1123352"/>
    <lineage>
        <taxon>Bacteria</taxon>
        <taxon>Bacillati</taxon>
        <taxon>Bacillota</taxon>
        <taxon>Tissierellia</taxon>
        <taxon>Tissierellales</taxon>
        <taxon>Tepidimicrobiaceae</taxon>
        <taxon>Tepidimicrobium</taxon>
    </lineage>
</organism>
<dbReference type="AlphaFoldDB" id="A0A1H2R9N9"/>
<dbReference type="OrthoDB" id="9800940at2"/>
<dbReference type="GO" id="GO:0008270">
    <property type="term" value="F:zinc ion binding"/>
    <property type="evidence" value="ECO:0007669"/>
    <property type="project" value="UniProtKB-UniRule"/>
</dbReference>
<evidence type="ECO:0000259" key="9">
    <source>
        <dbReference type="SMART" id="SM00849"/>
    </source>
</evidence>
<keyword evidence="5 8" id="KW-0255">Endonuclease</keyword>
<dbReference type="NCBIfam" id="TIGR02651">
    <property type="entry name" value="RNase_Z"/>
    <property type="match status" value="1"/>
</dbReference>
<evidence type="ECO:0000256" key="8">
    <source>
        <dbReference type="HAMAP-Rule" id="MF_01818"/>
    </source>
</evidence>
<comment type="function">
    <text evidence="8">Zinc phosphodiesterase, which displays some tRNA 3'-processing endonuclease activity. Probably involved in tRNA maturation, by removing a 3'-trailer from precursor tRNA.</text>
</comment>
<keyword evidence="3 8" id="KW-0540">Nuclease</keyword>
<dbReference type="InterPro" id="IPR001279">
    <property type="entry name" value="Metallo-B-lactamas"/>
</dbReference>
<feature type="domain" description="Metallo-beta-lactamase" evidence="9">
    <location>
        <begin position="19"/>
        <end position="201"/>
    </location>
</feature>
<feature type="binding site" evidence="8">
    <location>
        <position position="223"/>
    </location>
    <ligand>
        <name>Zn(2+)</name>
        <dbReference type="ChEBI" id="CHEBI:29105"/>
        <label>1</label>
        <note>catalytic</note>
    </ligand>
</feature>
<evidence type="ECO:0000256" key="4">
    <source>
        <dbReference type="ARBA" id="ARBA00022723"/>
    </source>
</evidence>
<protein>
    <recommendedName>
        <fullName evidence="8">Ribonuclease Z</fullName>
        <shortName evidence="8">RNase Z</shortName>
        <ecNumber evidence="8">3.1.26.11</ecNumber>
    </recommendedName>
    <alternativeName>
        <fullName evidence="8">tRNA 3 endonuclease</fullName>
    </alternativeName>
    <alternativeName>
        <fullName evidence="8">tRNase Z</fullName>
    </alternativeName>
</protein>
<accession>A0A1H2R9N9</accession>
<dbReference type="NCBIfam" id="NF000801">
    <property type="entry name" value="PRK00055.1-3"/>
    <property type="match status" value="1"/>
</dbReference>
<dbReference type="Pfam" id="PF23023">
    <property type="entry name" value="Anti-Pycsar_Apyc1"/>
    <property type="match status" value="1"/>
</dbReference>
<keyword evidence="6 8" id="KW-0378">Hydrolase</keyword>
<keyword evidence="7 8" id="KW-0862">Zinc</keyword>
<dbReference type="EC" id="3.1.26.11" evidence="8"/>
<evidence type="ECO:0000313" key="10">
    <source>
        <dbReference type="EMBL" id="SDW16117.1"/>
    </source>
</evidence>
<dbReference type="InterPro" id="IPR013471">
    <property type="entry name" value="RNase_Z/BN"/>
</dbReference>